<accession>A0A2H1WXJ4</accession>
<dbReference type="Pfam" id="PF02363">
    <property type="entry name" value="C_tripleX"/>
    <property type="match status" value="6"/>
</dbReference>
<dbReference type="Gene3D" id="2.10.25.10">
    <property type="entry name" value="Laminin"/>
    <property type="match status" value="5"/>
</dbReference>
<keyword evidence="2" id="KW-1133">Transmembrane helix</keyword>
<organism evidence="5">
    <name type="scientific">Spodoptera frugiperda</name>
    <name type="common">Fall armyworm</name>
    <dbReference type="NCBI Taxonomy" id="7108"/>
    <lineage>
        <taxon>Eukaryota</taxon>
        <taxon>Metazoa</taxon>
        <taxon>Ecdysozoa</taxon>
        <taxon>Arthropoda</taxon>
        <taxon>Hexapoda</taxon>
        <taxon>Insecta</taxon>
        <taxon>Pterygota</taxon>
        <taxon>Neoptera</taxon>
        <taxon>Endopterygota</taxon>
        <taxon>Lepidoptera</taxon>
        <taxon>Glossata</taxon>
        <taxon>Ditrysia</taxon>
        <taxon>Noctuoidea</taxon>
        <taxon>Noctuidae</taxon>
        <taxon>Amphipyrinae</taxon>
        <taxon>Spodoptera</taxon>
    </lineage>
</organism>
<dbReference type="PANTHER" id="PTHR24047">
    <property type="entry name" value="FI01909P-RELATED"/>
    <property type="match status" value="1"/>
</dbReference>
<evidence type="ECO:0000259" key="4">
    <source>
        <dbReference type="SMART" id="SM00181"/>
    </source>
</evidence>
<dbReference type="InterPro" id="IPR003341">
    <property type="entry name" value="Cys_rich_tripleX"/>
</dbReference>
<dbReference type="SMART" id="SM00181">
    <property type="entry name" value="EGF"/>
    <property type="match status" value="5"/>
</dbReference>
<sequence length="547" mass="59907">MKMRVKCLVTFFCAVAYFVGELDAQICRHYELVTSMKQVTYPTSYRVTYQGRCYFKRCILTKWMSSVERKSIPRRELKPITSCCPGYIRKDDSADDRNIVCEAICMPACRNGRCKNPGICECNNGYIADPKDDHNCLPFCEKGCEHGTCVAPGTCRCDFGYTLVNGTCQPVCTDPCHNGTCVAPEQCECLVGYRKSETNICQPYCSHGCDNGACVAPETCQCHSGWDLKETENFPYKHCVPVCSKPCGNGTCVAPNVCACHRGYEIDINYNSLYTSNPNATICVPNCTGCAGRCIAPNKCELILTSESQISYYDEYSYDYDAPLLPKFYPTPAKTTTSTTRTTSTAAPYPIPTTTSTATPYSIPTTTSTATPYPVPTTTSTATPYPIPTTTSTAAPYPVPTTTSTATPYPIPTTTSTATPYPLPTTTSTATPYPLPTRTSTATPYPVPTTTSTMATATSTMGASSYFNETNGEELKKSWIEENWVHVFVPMLVVITTAMIAVLLLVWRCTPIRTFFKGRSYVVEGDPVQTGNPPPPSENIRISDIKI</sequence>
<gene>
    <name evidence="5" type="ORF">SFRICE_026004</name>
</gene>
<keyword evidence="3" id="KW-0732">Signal</keyword>
<feature type="domain" description="EGF-like" evidence="4">
    <location>
        <begin position="242"/>
        <end position="284"/>
    </location>
</feature>
<feature type="transmembrane region" description="Helical" evidence="2">
    <location>
        <begin position="484"/>
        <end position="507"/>
    </location>
</feature>
<evidence type="ECO:0000256" key="3">
    <source>
        <dbReference type="SAM" id="SignalP"/>
    </source>
</evidence>
<feature type="domain" description="EGF-like" evidence="4">
    <location>
        <begin position="139"/>
        <end position="169"/>
    </location>
</feature>
<feature type="domain" description="EGF-like" evidence="4">
    <location>
        <begin position="171"/>
        <end position="202"/>
    </location>
</feature>
<evidence type="ECO:0000256" key="2">
    <source>
        <dbReference type="SAM" id="Phobius"/>
    </source>
</evidence>
<feature type="compositionally biased region" description="Low complexity" evidence="1">
    <location>
        <begin position="335"/>
        <end position="348"/>
    </location>
</feature>
<proteinExistence type="predicted"/>
<evidence type="ECO:0000313" key="5">
    <source>
        <dbReference type="EMBL" id="SOQ57717.1"/>
    </source>
</evidence>
<dbReference type="EMBL" id="ODYU01011780">
    <property type="protein sequence ID" value="SOQ57717.1"/>
    <property type="molecule type" value="Genomic_DNA"/>
</dbReference>
<name>A0A2H1WXJ4_SPOFR</name>
<dbReference type="AlphaFoldDB" id="A0A2H1WXJ4"/>
<feature type="signal peptide" evidence="3">
    <location>
        <begin position="1"/>
        <end position="24"/>
    </location>
</feature>
<dbReference type="InterPro" id="IPR000742">
    <property type="entry name" value="EGF"/>
</dbReference>
<feature type="region of interest" description="Disordered" evidence="1">
    <location>
        <begin position="335"/>
        <end position="452"/>
    </location>
</feature>
<keyword evidence="2" id="KW-0472">Membrane</keyword>
<evidence type="ECO:0000256" key="1">
    <source>
        <dbReference type="SAM" id="MobiDB-lite"/>
    </source>
</evidence>
<feature type="domain" description="EGF-like" evidence="4">
    <location>
        <begin position="204"/>
        <end position="240"/>
    </location>
</feature>
<feature type="compositionally biased region" description="Polar residues" evidence="1">
    <location>
        <begin position="352"/>
        <end position="443"/>
    </location>
</feature>
<feature type="domain" description="EGF-like" evidence="4">
    <location>
        <begin position="104"/>
        <end position="137"/>
    </location>
</feature>
<reference evidence="5" key="1">
    <citation type="submission" date="2016-07" db="EMBL/GenBank/DDBJ databases">
        <authorList>
            <person name="Bretaudeau A."/>
        </authorList>
    </citation>
    <scope>NUCLEOTIDE SEQUENCE</scope>
    <source>
        <strain evidence="5">Rice</strain>
        <tissue evidence="5">Whole body</tissue>
    </source>
</reference>
<dbReference type="InterPro" id="IPR053255">
    <property type="entry name" value="EGF-like_domain"/>
</dbReference>
<keyword evidence="2" id="KW-0812">Transmembrane</keyword>
<feature type="chain" id="PRO_5013816588" evidence="3">
    <location>
        <begin position="25"/>
        <end position="547"/>
    </location>
</feature>
<protein>
    <submittedName>
        <fullName evidence="5">SFRICE_026004</fullName>
    </submittedName>
</protein>
<dbReference type="PANTHER" id="PTHR24047:SF32">
    <property type="entry name" value="FI01909P-RELATED"/>
    <property type="match status" value="1"/>
</dbReference>